<keyword evidence="2" id="KW-0808">Transferase</keyword>
<accession>A0A0G4FT17</accession>
<reference evidence="6 7" key="1">
    <citation type="submission" date="2014-11" db="EMBL/GenBank/DDBJ databases">
        <authorList>
            <person name="Zhu J."/>
            <person name="Qi W."/>
            <person name="Song R."/>
        </authorList>
    </citation>
    <scope>NUCLEOTIDE SEQUENCE [LARGE SCALE GENOMIC DNA]</scope>
</reference>
<evidence type="ECO:0000313" key="7">
    <source>
        <dbReference type="Proteomes" id="UP000041254"/>
    </source>
</evidence>
<feature type="region of interest" description="Disordered" evidence="3">
    <location>
        <begin position="470"/>
        <end position="497"/>
    </location>
</feature>
<dbReference type="PhylomeDB" id="A0A0G4FT17"/>
<dbReference type="SMART" id="SM00672">
    <property type="entry name" value="CAP10"/>
    <property type="match status" value="1"/>
</dbReference>
<dbReference type="Pfam" id="PF05686">
    <property type="entry name" value="Glyco_transf_90"/>
    <property type="match status" value="1"/>
</dbReference>
<dbReference type="Proteomes" id="UP000041254">
    <property type="component" value="Unassembled WGS sequence"/>
</dbReference>
<feature type="compositionally biased region" description="Basic and acidic residues" evidence="3">
    <location>
        <begin position="473"/>
        <end position="485"/>
    </location>
</feature>
<evidence type="ECO:0000259" key="5">
    <source>
        <dbReference type="SMART" id="SM00672"/>
    </source>
</evidence>
<dbReference type="InParanoid" id="A0A0G4FT17"/>
<protein>
    <recommendedName>
        <fullName evidence="5">Glycosyl transferase CAP10 domain-containing protein</fullName>
    </recommendedName>
</protein>
<name>A0A0G4FT17_VITBC</name>
<feature type="chain" id="PRO_5005189234" description="Glycosyl transferase CAP10 domain-containing protein" evidence="4">
    <location>
        <begin position="17"/>
        <end position="517"/>
    </location>
</feature>
<dbReference type="EMBL" id="CDMY01000489">
    <property type="protein sequence ID" value="CEM17502.1"/>
    <property type="molecule type" value="Genomic_DNA"/>
</dbReference>
<dbReference type="OrthoDB" id="541052at2759"/>
<dbReference type="GO" id="GO:0016740">
    <property type="term" value="F:transferase activity"/>
    <property type="evidence" value="ECO:0007669"/>
    <property type="project" value="UniProtKB-KW"/>
</dbReference>
<dbReference type="VEuPathDB" id="CryptoDB:Vbra_16038"/>
<dbReference type="AlphaFoldDB" id="A0A0G4FT17"/>
<dbReference type="PANTHER" id="PTHR12203">
    <property type="entry name" value="KDEL LYS-ASP-GLU-LEU CONTAINING - RELATED"/>
    <property type="match status" value="1"/>
</dbReference>
<dbReference type="InterPro" id="IPR051091">
    <property type="entry name" value="O-Glucosyltr/Glycosyltrsf_90"/>
</dbReference>
<feature type="domain" description="Glycosyl transferase CAP10" evidence="5">
    <location>
        <begin position="229"/>
        <end position="467"/>
    </location>
</feature>
<evidence type="ECO:0000256" key="3">
    <source>
        <dbReference type="SAM" id="MobiDB-lite"/>
    </source>
</evidence>
<sequence length="517" mass="58426">MVSGRLLLGIPCLGVAILVFQSLSVDRGTRVFSSIFRQVTPERTAADAINVMALDALIGRLHADDLLGNHCERWWEETLDTSDTLKALSNHHVDLSTVADNAVKMPYFDLPPVRLSVSAPDGTLYCHPLGKCQPRWKRNHNPLWSQHYVRALADAAKHAARQVAFSNDVHLTLSADDCPLMWHSLVPFHDFCQHGEEETGGRPFALHPRHNMTSAPPGLLVSTSSFRAFSWDVPGQPYINPTTGFGNKEEKSTRRLLWRSLYRGGGQLSDQSWEDMWDAKDGDLFFIGRYTDKARLELACKLRLLDRRMSEHVYVTDARRKPSLDCVEAANELQNKYGCDASHICRENATGFDEWQKGMMNAKYLLDMPGHGPWSVRLRLLLLSGAVIFQSSRGTEAAQFFDPLLKPLLVPFITAQDLQEKVQWLRQNDHVASRMAKAGHLFAWHCLTPEAVQMYLVVFLRRLASLAGPSSETQKEQPADQRSVRADQGGEEACDTSERRRISAFRWRRALEECTHL</sequence>
<keyword evidence="7" id="KW-1185">Reference proteome</keyword>
<evidence type="ECO:0000256" key="2">
    <source>
        <dbReference type="ARBA" id="ARBA00022679"/>
    </source>
</evidence>
<evidence type="ECO:0000256" key="4">
    <source>
        <dbReference type="SAM" id="SignalP"/>
    </source>
</evidence>
<keyword evidence="4" id="KW-0732">Signal</keyword>
<organism evidence="6 7">
    <name type="scientific">Vitrella brassicaformis (strain CCMP3155)</name>
    <dbReference type="NCBI Taxonomy" id="1169540"/>
    <lineage>
        <taxon>Eukaryota</taxon>
        <taxon>Sar</taxon>
        <taxon>Alveolata</taxon>
        <taxon>Colpodellida</taxon>
        <taxon>Vitrellaceae</taxon>
        <taxon>Vitrella</taxon>
    </lineage>
</organism>
<dbReference type="PANTHER" id="PTHR12203:SF35">
    <property type="entry name" value="PROTEIN O-GLUCOSYLTRANSFERASE 1"/>
    <property type="match status" value="1"/>
</dbReference>
<dbReference type="InterPro" id="IPR006598">
    <property type="entry name" value="CAP10"/>
</dbReference>
<feature type="signal peptide" evidence="4">
    <location>
        <begin position="1"/>
        <end position="16"/>
    </location>
</feature>
<proteinExistence type="inferred from homology"/>
<gene>
    <name evidence="6" type="ORF">Vbra_16038</name>
</gene>
<comment type="similarity">
    <text evidence="1">Belongs to the glycosyltransferase 90 family.</text>
</comment>
<evidence type="ECO:0000256" key="1">
    <source>
        <dbReference type="ARBA" id="ARBA00010118"/>
    </source>
</evidence>
<evidence type="ECO:0000313" key="6">
    <source>
        <dbReference type="EMBL" id="CEM17502.1"/>
    </source>
</evidence>